<dbReference type="Gene3D" id="3.30.60.70">
    <property type="entry name" value="Trimeric LpxA-like enzymes"/>
    <property type="match status" value="1"/>
</dbReference>
<keyword evidence="5 9" id="KW-0460">Magnesium</keyword>
<dbReference type="UniPathway" id="UPA00034">
    <property type="reaction ID" value="UER00019"/>
</dbReference>
<dbReference type="Gene3D" id="3.30.70.2010">
    <property type="match status" value="1"/>
</dbReference>
<evidence type="ECO:0000256" key="9">
    <source>
        <dbReference type="HAMAP-Rule" id="MF_02122"/>
    </source>
</evidence>
<feature type="domain" description="2,3,4,5-tetrahydropyridine-2,6-dicarboxylate N-succinyltransferase middle" evidence="10">
    <location>
        <begin position="111"/>
        <end position="149"/>
    </location>
</feature>
<comment type="pathway">
    <text evidence="9">Amino-acid biosynthesis; L-lysine biosynthesis via DAP pathway; LL-2,6-diaminopimelate from (S)-tetrahydrodipicolinate (succinylase route): step 1/3.</text>
</comment>
<evidence type="ECO:0000313" key="12">
    <source>
        <dbReference type="Proteomes" id="UP000228758"/>
    </source>
</evidence>
<evidence type="ECO:0000256" key="3">
    <source>
        <dbReference type="ARBA" id="ARBA00022679"/>
    </source>
</evidence>
<dbReference type="GO" id="GO:0009089">
    <property type="term" value="P:lysine biosynthetic process via diaminopimelate"/>
    <property type="evidence" value="ECO:0007669"/>
    <property type="project" value="UniProtKB-UniRule"/>
</dbReference>
<dbReference type="GO" id="GO:0000287">
    <property type="term" value="F:magnesium ion binding"/>
    <property type="evidence" value="ECO:0007669"/>
    <property type="project" value="UniProtKB-UniRule"/>
</dbReference>
<comment type="catalytic activity">
    <reaction evidence="9">
        <text>(S)-2,3,4,5-tetrahydrodipicolinate + succinyl-CoA + H2O = (S)-2-succinylamino-6-oxoheptanedioate + CoA</text>
        <dbReference type="Rhea" id="RHEA:17325"/>
        <dbReference type="ChEBI" id="CHEBI:15377"/>
        <dbReference type="ChEBI" id="CHEBI:15685"/>
        <dbReference type="ChEBI" id="CHEBI:16845"/>
        <dbReference type="ChEBI" id="CHEBI:57287"/>
        <dbReference type="ChEBI" id="CHEBI:57292"/>
        <dbReference type="EC" id="2.3.1.117"/>
    </reaction>
</comment>
<feature type="binding site" evidence="9">
    <location>
        <begin position="293"/>
        <end position="296"/>
    </location>
    <ligand>
        <name>succinyl-CoA</name>
        <dbReference type="ChEBI" id="CHEBI:57292"/>
    </ligand>
</feature>
<evidence type="ECO:0000256" key="1">
    <source>
        <dbReference type="ARBA" id="ARBA00022490"/>
    </source>
</evidence>
<dbReference type="RefSeq" id="WP_100363866.1">
    <property type="nucleotide sequence ID" value="NZ_PGFF01000001.1"/>
</dbReference>
<comment type="similarity">
    <text evidence="9">Belongs to the type 2 tetrahydrodipicolinate N-succinyltransferase family.</text>
</comment>
<comment type="subunit">
    <text evidence="9">Homotrimer.</text>
</comment>
<comment type="caution">
    <text evidence="11">The sequence shown here is derived from an EMBL/GenBank/DDBJ whole genome shotgun (WGS) entry which is preliminary data.</text>
</comment>
<organism evidence="11 12">
    <name type="scientific">Diaminobutyricimonas aerilata</name>
    <dbReference type="NCBI Taxonomy" id="1162967"/>
    <lineage>
        <taxon>Bacteria</taxon>
        <taxon>Bacillati</taxon>
        <taxon>Actinomycetota</taxon>
        <taxon>Actinomycetes</taxon>
        <taxon>Micrococcales</taxon>
        <taxon>Microbacteriaceae</taxon>
        <taxon>Diaminobutyricimonas</taxon>
    </lineage>
</organism>
<evidence type="ECO:0000256" key="6">
    <source>
        <dbReference type="ARBA" id="ARBA00022915"/>
    </source>
</evidence>
<accession>A0A2M9CI58</accession>
<dbReference type="CDD" id="cd04649">
    <property type="entry name" value="LbH_THP_succinylT_putative"/>
    <property type="match status" value="1"/>
</dbReference>
<feature type="binding site" evidence="9">
    <location>
        <position position="280"/>
    </location>
    <ligand>
        <name>succinyl-CoA</name>
        <dbReference type="ChEBI" id="CHEBI:57292"/>
    </ligand>
</feature>
<dbReference type="EMBL" id="PGFF01000001">
    <property type="protein sequence ID" value="PJJ71577.1"/>
    <property type="molecule type" value="Genomic_DNA"/>
</dbReference>
<dbReference type="GO" id="GO:0005737">
    <property type="term" value="C:cytoplasm"/>
    <property type="evidence" value="ECO:0007669"/>
    <property type="project" value="UniProtKB-SubCell"/>
</dbReference>
<keyword evidence="6 9" id="KW-0220">Diaminopimelate biosynthesis</keyword>
<feature type="active site" description="Acyl-anhydride intermediate" evidence="9">
    <location>
        <position position="198"/>
    </location>
</feature>
<dbReference type="InterPro" id="IPR011004">
    <property type="entry name" value="Trimer_LpxA-like_sf"/>
</dbReference>
<keyword evidence="12" id="KW-1185">Reference proteome</keyword>
<dbReference type="OrthoDB" id="9782799at2"/>
<feature type="binding site" evidence="9">
    <location>
        <position position="200"/>
    </location>
    <ligand>
        <name>succinyl-CoA</name>
        <dbReference type="ChEBI" id="CHEBI:57292"/>
    </ligand>
</feature>
<dbReference type="NCBIfam" id="TIGR03535">
    <property type="entry name" value="DapD_actino"/>
    <property type="match status" value="1"/>
</dbReference>
<feature type="binding site" evidence="9">
    <location>
        <position position="241"/>
    </location>
    <ligand>
        <name>succinyl-CoA</name>
        <dbReference type="ChEBI" id="CHEBI:57292"/>
    </ligand>
</feature>
<comment type="function">
    <text evidence="9">Catalyzes the conversion of the cyclic tetrahydrodipicolinate (THDP) into the acyclic N-succinyl-L-2-amino-6-oxopimelate using succinyl-CoA.</text>
</comment>
<sequence>MSTESTSASRAAWGYGLSTIARDGTVLDTWFREPRLGALPEGTDPHIAPASLETLVGTDERRAVRTDFVTVQIDLDAPPASTPDAYLRLHLLSHTLVAPNTINLDGIFGHLPIVAWTTAGAMHPDDAARLRPELQRAGISFLGLDKFPRMLDYVSPPRVRIADASRVRLGAHLAPGTTVMHEGFVNFNAGTLGTSMVEGRISQGVVVGDGSDIGGGASIMGTLSGGGTQRVVIGERALLGANSGIGISIGDDSVVEAGLYVTAGTKVTVLVPGSEPRVVKAAELSGVPGLLFRRNSLTGAVEVLPRAGRGIELNAALHA</sequence>
<comment type="subcellular location">
    <subcellularLocation>
        <location evidence="9">Cytoplasm</location>
    </subcellularLocation>
</comment>
<keyword evidence="7 9" id="KW-0457">Lysine biosynthesis</keyword>
<keyword evidence="8 9" id="KW-0012">Acyltransferase</keyword>
<evidence type="ECO:0000256" key="7">
    <source>
        <dbReference type="ARBA" id="ARBA00023154"/>
    </source>
</evidence>
<name>A0A2M9CI58_9MICO</name>
<evidence type="ECO:0000259" key="10">
    <source>
        <dbReference type="Pfam" id="PF14789"/>
    </source>
</evidence>
<dbReference type="InterPro" id="IPR032784">
    <property type="entry name" value="THDPS_M"/>
</dbReference>
<feature type="binding site" evidence="9">
    <location>
        <position position="215"/>
    </location>
    <ligand>
        <name>succinyl-CoA</name>
        <dbReference type="ChEBI" id="CHEBI:57292"/>
    </ligand>
</feature>
<evidence type="ECO:0000313" key="11">
    <source>
        <dbReference type="EMBL" id="PJJ71577.1"/>
    </source>
</evidence>
<dbReference type="GO" id="GO:0019877">
    <property type="term" value="P:diaminopimelate biosynthetic process"/>
    <property type="evidence" value="ECO:0007669"/>
    <property type="project" value="UniProtKB-UniRule"/>
</dbReference>
<dbReference type="GO" id="GO:0008666">
    <property type="term" value="F:2,3,4,5-tetrahydropyridine-2,6-dicarboxylate N-succinyltransferase activity"/>
    <property type="evidence" value="ECO:0007669"/>
    <property type="project" value="UniProtKB-UniRule"/>
</dbReference>
<feature type="binding site" evidence="9">
    <location>
        <position position="264"/>
    </location>
    <ligand>
        <name>succinyl-CoA</name>
        <dbReference type="ChEBI" id="CHEBI:57292"/>
    </ligand>
</feature>
<dbReference type="Pfam" id="PF14602">
    <property type="entry name" value="Hexapep_2"/>
    <property type="match status" value="1"/>
</dbReference>
<protein>
    <recommendedName>
        <fullName evidence="9">2,3,4,5-tetrahydropyridine-2,6-dicarboxylate N-succinyltransferase</fullName>
        <ecNumber evidence="9">2.3.1.117</ecNumber>
    </recommendedName>
    <alternativeName>
        <fullName evidence="9">Tetrahydrodipicolinate N-succinyltransferase</fullName>
        <shortName evidence="9">THDP succinyltransferase</shortName>
        <shortName evidence="9">THP succinyltransferase</shortName>
    </alternativeName>
    <alternativeName>
        <fullName evidence="9">Tetrahydropicolinate succinylase</fullName>
    </alternativeName>
</protein>
<feature type="binding site" evidence="9">
    <location>
        <begin position="256"/>
        <end position="257"/>
    </location>
    <ligand>
        <name>succinyl-CoA</name>
        <dbReference type="ChEBI" id="CHEBI:57292"/>
    </ligand>
</feature>
<dbReference type="InterPro" id="IPR026586">
    <property type="entry name" value="Type2_DapD"/>
</dbReference>
<dbReference type="EC" id="2.3.1.117" evidence="9"/>
<dbReference type="Pfam" id="PF14790">
    <property type="entry name" value="THDPS_N"/>
    <property type="match status" value="1"/>
</dbReference>
<comment type="caution">
    <text evidence="9">Lacks conserved residue(s) required for the propagation of feature annotation.</text>
</comment>
<proteinExistence type="inferred from homology"/>
<feature type="binding site" evidence="9">
    <location>
        <position position="218"/>
    </location>
    <ligand>
        <name>succinyl-CoA</name>
        <dbReference type="ChEBI" id="CHEBI:57292"/>
    </ligand>
</feature>
<dbReference type="InterPro" id="IPR038361">
    <property type="entry name" value="THDPS_M_sf"/>
</dbReference>
<evidence type="ECO:0000256" key="8">
    <source>
        <dbReference type="ARBA" id="ARBA00023315"/>
    </source>
</evidence>
<dbReference type="InterPro" id="IPR019875">
    <property type="entry name" value="DapD_actinobacteria"/>
</dbReference>
<dbReference type="Proteomes" id="UP000228758">
    <property type="component" value="Unassembled WGS sequence"/>
</dbReference>
<dbReference type="Pfam" id="PF14789">
    <property type="entry name" value="THDPS_M"/>
    <property type="match status" value="1"/>
</dbReference>
<dbReference type="SUPFAM" id="SSF51161">
    <property type="entry name" value="Trimeric LpxA-like enzymes"/>
    <property type="match status" value="1"/>
</dbReference>
<keyword evidence="2 9" id="KW-0028">Amino-acid biosynthesis</keyword>
<keyword evidence="4 9" id="KW-0479">Metal-binding</keyword>
<dbReference type="Gene3D" id="2.160.10.10">
    <property type="entry name" value="Hexapeptide repeat proteins"/>
    <property type="match status" value="1"/>
</dbReference>
<dbReference type="HAMAP" id="MF_02122">
    <property type="entry name" value="DapD_type2"/>
    <property type="match status" value="1"/>
</dbReference>
<dbReference type="AlphaFoldDB" id="A0A2M9CI58"/>
<dbReference type="InterPro" id="IPR001451">
    <property type="entry name" value="Hexapep"/>
</dbReference>
<keyword evidence="3 9" id="KW-0808">Transferase</keyword>
<gene>
    <name evidence="9" type="primary">dapD</name>
    <name evidence="11" type="ORF">CLV46_1126</name>
</gene>
<reference evidence="11 12" key="1">
    <citation type="submission" date="2017-11" db="EMBL/GenBank/DDBJ databases">
        <title>Genomic Encyclopedia of Archaeal and Bacterial Type Strains, Phase II (KMG-II): From Individual Species to Whole Genera.</title>
        <authorList>
            <person name="Goeker M."/>
        </authorList>
    </citation>
    <scope>NUCLEOTIDE SEQUENCE [LARGE SCALE GENOMIC DNA]</scope>
    <source>
        <strain evidence="11 12">DSM 27393</strain>
    </source>
</reference>
<evidence type="ECO:0000256" key="2">
    <source>
        <dbReference type="ARBA" id="ARBA00022605"/>
    </source>
</evidence>
<feature type="binding site" evidence="9">
    <location>
        <position position="182"/>
    </location>
    <ligand>
        <name>Mg(2+)</name>
        <dbReference type="ChEBI" id="CHEBI:18420"/>
        <label>2</label>
        <note>ligand shared between trimeric partners</note>
    </ligand>
</feature>
<evidence type="ECO:0000256" key="5">
    <source>
        <dbReference type="ARBA" id="ARBA00022842"/>
    </source>
</evidence>
<evidence type="ECO:0000256" key="4">
    <source>
        <dbReference type="ARBA" id="ARBA00022723"/>
    </source>
</evidence>
<keyword evidence="1 9" id="KW-0963">Cytoplasm</keyword>